<protein>
    <submittedName>
        <fullName evidence="3">Protein kinase C-like phorbol ester/diacylglycerol-binding domain</fullName>
    </submittedName>
</protein>
<keyword evidence="4" id="KW-1185">Reference proteome</keyword>
<keyword evidence="3" id="KW-0418">Kinase</keyword>
<proteinExistence type="predicted"/>
<gene>
    <name evidence="3" type="ORF">ISN44_As07g006310</name>
</gene>
<dbReference type="GO" id="GO:0016301">
    <property type="term" value="F:kinase activity"/>
    <property type="evidence" value="ECO:0007669"/>
    <property type="project" value="UniProtKB-KW"/>
</dbReference>
<accession>A0A8T2BLM0</accession>
<feature type="domain" description="Phorbol-ester/DAG-type" evidence="2">
    <location>
        <begin position="118"/>
        <end position="166"/>
    </location>
</feature>
<dbReference type="PROSITE" id="PS50081">
    <property type="entry name" value="ZF_DAG_PE_2"/>
    <property type="match status" value="1"/>
</dbReference>
<comment type="caution">
    <text evidence="3">The sequence shown here is derived from an EMBL/GenBank/DDBJ whole genome shotgun (WGS) entry which is preliminary data.</text>
</comment>
<keyword evidence="1" id="KW-0677">Repeat</keyword>
<dbReference type="OrthoDB" id="1022773at2759"/>
<sequence length="546" mass="63903">MDWLQCPYHYNSSPLNPTNVSSKCFACYEKNHDNKSGYMCNLCSFYVNEECMNTTIPSRHKHPLKIARYIYDINPCYCSLCETGFTTKYNYQCSQCSFVICIPCARKPLIINEHKDHKHELQQIPIKLSFTCDACGLWSTDQYPCICHQCCFIVHRRCLHFPRVICINRHDHRISYVRSLGPGKWICGVCRKFVNGECGAYSCFICPNYVVHSKCATKRYYIWDGRELEGHPEEDESKPFEVIDQNLIKHFSHEHNLEASISTVRLEEDALPREEDKHCYACTMPLYSELCYKCTQCDFILHDACANLPRKKRHGVSADQLTLIAKVDQRGKYGSYFENYFWCAICLRYCTGFAYDNYLRRIDVRCASISNEFKHESHPHWLFVSPDEKKEDMRCEVCHYVVQYTLYLRCSDVRDCDGYILCFRCATLPTSVRHKYDDHPLYLHYGEKNVTSTYFCGICEGEIYLKGWFYRCNDCVSTLHTKCVFKNLLHSRPGYSLVMDTKGTFDLIPNRLSRPICYLCKNRCTDDLVLKKKADKNLFMCCSCGF</sequence>
<dbReference type="InterPro" id="IPR002219">
    <property type="entry name" value="PKC_DAG/PE"/>
</dbReference>
<dbReference type="InterPro" id="IPR053192">
    <property type="entry name" value="Vacuole_Formation_Reg"/>
</dbReference>
<dbReference type="InterPro" id="IPR054483">
    <property type="entry name" value="DC1-like_CT"/>
</dbReference>
<dbReference type="InterPro" id="IPR004146">
    <property type="entry name" value="DC1"/>
</dbReference>
<evidence type="ECO:0000259" key="2">
    <source>
        <dbReference type="PROSITE" id="PS50081"/>
    </source>
</evidence>
<dbReference type="PANTHER" id="PTHR32410:SF184">
    <property type="entry name" value="CHP-RICH ZINC FINGER PROTEIN-LIKE-RELATED"/>
    <property type="match status" value="1"/>
</dbReference>
<evidence type="ECO:0000256" key="1">
    <source>
        <dbReference type="ARBA" id="ARBA00022737"/>
    </source>
</evidence>
<dbReference type="Proteomes" id="UP000694251">
    <property type="component" value="Chromosome 7"/>
</dbReference>
<reference evidence="3 4" key="1">
    <citation type="submission" date="2020-12" db="EMBL/GenBank/DDBJ databases">
        <title>Concerted genomic and epigenomic changes stabilize Arabidopsis allopolyploids.</title>
        <authorList>
            <person name="Chen Z."/>
        </authorList>
    </citation>
    <scope>NUCLEOTIDE SEQUENCE [LARGE SCALE GENOMIC DNA]</scope>
    <source>
        <strain evidence="3">As9502</strain>
        <tissue evidence="3">Leaf</tissue>
    </source>
</reference>
<keyword evidence="3" id="KW-0808">Transferase</keyword>
<organism evidence="3 4">
    <name type="scientific">Arabidopsis suecica</name>
    <name type="common">Swedish thale-cress</name>
    <name type="synonym">Cardaminopsis suecica</name>
    <dbReference type="NCBI Taxonomy" id="45249"/>
    <lineage>
        <taxon>Eukaryota</taxon>
        <taxon>Viridiplantae</taxon>
        <taxon>Streptophyta</taxon>
        <taxon>Embryophyta</taxon>
        <taxon>Tracheophyta</taxon>
        <taxon>Spermatophyta</taxon>
        <taxon>Magnoliopsida</taxon>
        <taxon>eudicotyledons</taxon>
        <taxon>Gunneridae</taxon>
        <taxon>Pentapetalae</taxon>
        <taxon>rosids</taxon>
        <taxon>malvids</taxon>
        <taxon>Brassicales</taxon>
        <taxon>Brassicaceae</taxon>
        <taxon>Camelineae</taxon>
        <taxon>Arabidopsis</taxon>
    </lineage>
</organism>
<dbReference type="AlphaFoldDB" id="A0A8T2BLM0"/>
<dbReference type="EMBL" id="JAEFBJ010000007">
    <property type="protein sequence ID" value="KAG7588297.1"/>
    <property type="molecule type" value="Genomic_DNA"/>
</dbReference>
<evidence type="ECO:0000313" key="3">
    <source>
        <dbReference type="EMBL" id="KAG7588297.1"/>
    </source>
</evidence>
<evidence type="ECO:0000313" key="4">
    <source>
        <dbReference type="Proteomes" id="UP000694251"/>
    </source>
</evidence>
<dbReference type="PANTHER" id="PTHR32410">
    <property type="entry name" value="CYSTEINE/HISTIDINE-RICH C1 DOMAIN FAMILY PROTEIN"/>
    <property type="match status" value="1"/>
</dbReference>
<name>A0A8T2BLM0_ARASU</name>
<dbReference type="Pfam" id="PF03107">
    <property type="entry name" value="C1_2"/>
    <property type="match status" value="3"/>
</dbReference>
<dbReference type="Pfam" id="PF22926">
    <property type="entry name" value="C1-like_CT"/>
    <property type="match status" value="1"/>
</dbReference>